<evidence type="ECO:0000313" key="2">
    <source>
        <dbReference type="Proteomes" id="UP000020467"/>
    </source>
</evidence>
<dbReference type="STRING" id="1445577.A0A010QT81"/>
<keyword evidence="2" id="KW-1185">Reference proteome</keyword>
<comment type="caution">
    <text evidence="1">The sequence shown here is derived from an EMBL/GenBank/DDBJ whole genome shotgun (WGS) entry which is preliminary data.</text>
</comment>
<protein>
    <submittedName>
        <fullName evidence="1">Uncharacterized protein</fullName>
    </submittedName>
</protein>
<dbReference type="KEGG" id="cfj:CFIO01_08307"/>
<proteinExistence type="predicted"/>
<dbReference type="EMBL" id="JARH01000493">
    <property type="protein sequence ID" value="EXF79850.1"/>
    <property type="molecule type" value="Genomic_DNA"/>
</dbReference>
<sequence length="269" mass="29860">MVPGGYLHQSLRSARSLAQHLSRKTESTKTTALFLPLQAEIPTLLLLSPMGPPRAASSASTIATVEVVTARRDVAKFIRWLEGVRSRIPSRYLGPSQVPREILTARYAVKRRLEAVMKTPPEGIQGQQYRFFVGPEKARASDLVEWLNALADRHCRPPLAAASTGNAHTRAAWSISRTTGSGCFAQTTYDYRILQQSLLILAVVTSLMCSMTTFWVCQAVYFTPPTMLETCSKMFKYFKPGLQALAFFKNSMHIIISIRSTAYLTSKPG</sequence>
<gene>
    <name evidence="1" type="ORF">CFIO01_08307</name>
</gene>
<accession>A0A010QT81</accession>
<reference evidence="1 2" key="1">
    <citation type="submission" date="2014-02" db="EMBL/GenBank/DDBJ databases">
        <title>The genome sequence of Colletotrichum fioriniae PJ7.</title>
        <authorList>
            <person name="Baroncelli R."/>
            <person name="Thon M.R."/>
        </authorList>
    </citation>
    <scope>NUCLEOTIDE SEQUENCE [LARGE SCALE GENOMIC DNA]</scope>
    <source>
        <strain evidence="1 2">PJ7</strain>
    </source>
</reference>
<dbReference type="HOGENOM" id="CLU_1034421_0_0_1"/>
<dbReference type="Proteomes" id="UP000020467">
    <property type="component" value="Unassembled WGS sequence"/>
</dbReference>
<dbReference type="AlphaFoldDB" id="A0A010QT81"/>
<organism evidence="1 2">
    <name type="scientific">Colletotrichum fioriniae PJ7</name>
    <dbReference type="NCBI Taxonomy" id="1445577"/>
    <lineage>
        <taxon>Eukaryota</taxon>
        <taxon>Fungi</taxon>
        <taxon>Dikarya</taxon>
        <taxon>Ascomycota</taxon>
        <taxon>Pezizomycotina</taxon>
        <taxon>Sordariomycetes</taxon>
        <taxon>Hypocreomycetidae</taxon>
        <taxon>Glomerellales</taxon>
        <taxon>Glomerellaceae</taxon>
        <taxon>Colletotrichum</taxon>
        <taxon>Colletotrichum acutatum species complex</taxon>
    </lineage>
</organism>
<evidence type="ECO:0000313" key="1">
    <source>
        <dbReference type="EMBL" id="EXF79850.1"/>
    </source>
</evidence>
<name>A0A010QT81_9PEZI</name>